<reference evidence="1" key="2">
    <citation type="submission" date="2021-04" db="EMBL/GenBank/DDBJ databases">
        <authorList>
            <person name="Gilroy R."/>
        </authorList>
    </citation>
    <scope>NUCLEOTIDE SEQUENCE</scope>
    <source>
        <strain evidence="1">CHK169-2315</strain>
    </source>
</reference>
<dbReference type="AlphaFoldDB" id="A0A9D1PQS3"/>
<gene>
    <name evidence="1" type="ORF">H9895_12425</name>
</gene>
<sequence>MKGTALLMNEDMTLTVLENVDVSVYKELKNEKKYDQPHCTINNKEVEFEPIHSVVWCKEDIDLDYGY</sequence>
<proteinExistence type="predicted"/>
<accession>A0A9D1PQS3</accession>
<protein>
    <submittedName>
        <fullName evidence="1">Uncharacterized protein</fullName>
    </submittedName>
</protein>
<reference evidence="1" key="1">
    <citation type="journal article" date="2021" name="PeerJ">
        <title>Extensive microbial diversity within the chicken gut microbiome revealed by metagenomics and culture.</title>
        <authorList>
            <person name="Gilroy R."/>
            <person name="Ravi A."/>
            <person name="Getino M."/>
            <person name="Pursley I."/>
            <person name="Horton D.L."/>
            <person name="Alikhan N.F."/>
            <person name="Baker D."/>
            <person name="Gharbi K."/>
            <person name="Hall N."/>
            <person name="Watson M."/>
            <person name="Adriaenssens E.M."/>
            <person name="Foster-Nyarko E."/>
            <person name="Jarju S."/>
            <person name="Secka A."/>
            <person name="Antonio M."/>
            <person name="Oren A."/>
            <person name="Chaudhuri R.R."/>
            <person name="La Ragione R."/>
            <person name="Hildebrand F."/>
            <person name="Pallen M.J."/>
        </authorList>
    </citation>
    <scope>NUCLEOTIDE SEQUENCE</scope>
    <source>
        <strain evidence="1">CHK169-2315</strain>
    </source>
</reference>
<dbReference type="Proteomes" id="UP000823937">
    <property type="component" value="Unassembled WGS sequence"/>
</dbReference>
<comment type="caution">
    <text evidence="1">The sequence shown here is derived from an EMBL/GenBank/DDBJ whole genome shotgun (WGS) entry which is preliminary data.</text>
</comment>
<evidence type="ECO:0000313" key="2">
    <source>
        <dbReference type="Proteomes" id="UP000823937"/>
    </source>
</evidence>
<name>A0A9D1PQS3_9BACI</name>
<evidence type="ECO:0000313" key="1">
    <source>
        <dbReference type="EMBL" id="HIV75874.1"/>
    </source>
</evidence>
<organism evidence="1 2">
    <name type="scientific">Candidatus Pseudogracilibacillus intestinigallinarum</name>
    <dbReference type="NCBI Taxonomy" id="2838742"/>
    <lineage>
        <taxon>Bacteria</taxon>
        <taxon>Bacillati</taxon>
        <taxon>Bacillota</taxon>
        <taxon>Bacilli</taxon>
        <taxon>Bacillales</taxon>
        <taxon>Bacillaceae</taxon>
        <taxon>Pseudogracilibacillus</taxon>
    </lineage>
</organism>
<dbReference type="EMBL" id="DXHX01000175">
    <property type="protein sequence ID" value="HIV75874.1"/>
    <property type="molecule type" value="Genomic_DNA"/>
</dbReference>